<sequence length="59" mass="7017">MKKSSDLFSISQSRFISSCWGFLVYILFIMVLKAFRGIRDIPTPLRPFLFIFCFFSLRE</sequence>
<organism evidence="2">
    <name type="scientific">Octopus bimaculoides</name>
    <name type="common">California two-spotted octopus</name>
    <dbReference type="NCBI Taxonomy" id="37653"/>
    <lineage>
        <taxon>Eukaryota</taxon>
        <taxon>Metazoa</taxon>
        <taxon>Spiralia</taxon>
        <taxon>Lophotrochozoa</taxon>
        <taxon>Mollusca</taxon>
        <taxon>Cephalopoda</taxon>
        <taxon>Coleoidea</taxon>
        <taxon>Octopodiformes</taxon>
        <taxon>Octopoda</taxon>
        <taxon>Incirrata</taxon>
        <taxon>Octopodidae</taxon>
        <taxon>Octopus</taxon>
    </lineage>
</organism>
<protein>
    <submittedName>
        <fullName evidence="2">Uncharacterized protein</fullName>
    </submittedName>
</protein>
<gene>
    <name evidence="2" type="ORF">OCBIM_22027279mg</name>
</gene>
<dbReference type="EMBL" id="KQ420241">
    <property type="protein sequence ID" value="KOF80881.1"/>
    <property type="molecule type" value="Genomic_DNA"/>
</dbReference>
<evidence type="ECO:0000256" key="1">
    <source>
        <dbReference type="SAM" id="Phobius"/>
    </source>
</evidence>
<keyword evidence="1" id="KW-0472">Membrane</keyword>
<proteinExistence type="predicted"/>
<evidence type="ECO:0000313" key="2">
    <source>
        <dbReference type="EMBL" id="KOF80881.1"/>
    </source>
</evidence>
<feature type="transmembrane region" description="Helical" evidence="1">
    <location>
        <begin position="15"/>
        <end position="35"/>
    </location>
</feature>
<reference evidence="2" key="1">
    <citation type="submission" date="2015-07" db="EMBL/GenBank/DDBJ databases">
        <title>MeaNS - Measles Nucleotide Surveillance Program.</title>
        <authorList>
            <person name="Tran T."/>
            <person name="Druce J."/>
        </authorList>
    </citation>
    <scope>NUCLEOTIDE SEQUENCE</scope>
    <source>
        <strain evidence="2">UCB-OBI-ISO-001</strain>
        <tissue evidence="2">Gonad</tissue>
    </source>
</reference>
<name>A0A0L8GUZ3_OCTBM</name>
<keyword evidence="1" id="KW-0812">Transmembrane</keyword>
<dbReference type="AlphaFoldDB" id="A0A0L8GUZ3"/>
<accession>A0A0L8GUZ3</accession>
<keyword evidence="1" id="KW-1133">Transmembrane helix</keyword>